<dbReference type="EMBL" id="GBBL01000051">
    <property type="protein sequence ID" value="JAC27269.1"/>
    <property type="molecule type" value="mRNA"/>
</dbReference>
<accession>A0A023G0N3</accession>
<proteinExistence type="evidence at transcript level"/>
<organism evidence="2">
    <name type="scientific">Amblyomma parvum</name>
    <name type="common">South American tick</name>
    <dbReference type="NCBI Taxonomy" id="251391"/>
    <lineage>
        <taxon>Eukaryota</taxon>
        <taxon>Metazoa</taxon>
        <taxon>Ecdysozoa</taxon>
        <taxon>Arthropoda</taxon>
        <taxon>Chelicerata</taxon>
        <taxon>Arachnida</taxon>
        <taxon>Acari</taxon>
        <taxon>Parasitiformes</taxon>
        <taxon>Ixodida</taxon>
        <taxon>Ixodoidea</taxon>
        <taxon>Ixodidae</taxon>
        <taxon>Amblyomminae</taxon>
        <taxon>Amblyomma</taxon>
    </lineage>
</organism>
<dbReference type="SUPFAM" id="SSF50814">
    <property type="entry name" value="Lipocalins"/>
    <property type="match status" value="1"/>
</dbReference>
<dbReference type="Pfam" id="PF02098">
    <property type="entry name" value="His_binding"/>
    <property type="match status" value="1"/>
</dbReference>
<dbReference type="AlphaFoldDB" id="A0A023G0N3"/>
<name>A0A023G0N3_AMBPA</name>
<sequence>MYFILAFAFLVPSALAISEESDSGDVPTLRDLTDSTYGNEEGEVPIDVPRMSDLLVFLNSTDKIWMYLRTKDDETSCISNKEISLTRYTYTFTREYTQNQRKYTTTLTAALSKGGKEGPVMSINYGQTTVVYTVRNIHVNENCAVLTFTEKGKTECELYLWENKVDDTTPRACEKVYDKLCVGKYMPYNYWCKYQR</sequence>
<keyword evidence="1" id="KW-0732">Signal</keyword>
<dbReference type="InterPro" id="IPR012674">
    <property type="entry name" value="Calycin"/>
</dbReference>
<reference evidence="2" key="1">
    <citation type="submission" date="2014-03" db="EMBL/GenBank/DDBJ databases">
        <title>The sialotranscriptome of Amblyomma triste, Amblyomma parvum and Amblyomma cajennense ticks, uncovered by 454-based RNA-seq.</title>
        <authorList>
            <person name="Garcia G.R."/>
            <person name="Gardinassi L.G."/>
            <person name="Ribeiro J.M."/>
            <person name="Anatrielo E."/>
            <person name="Ferreira B.R."/>
            <person name="Moreira H.N."/>
            <person name="Mafra C."/>
            <person name="Olegario M.M."/>
            <person name="Szabo P.J."/>
            <person name="Miranda-Santos I.K."/>
            <person name="Maruyama S.R."/>
        </authorList>
    </citation>
    <scope>NUCLEOTIDE SEQUENCE</scope>
    <source>
        <strain evidence="2">Araguapaz</strain>
        <tissue evidence="2">Salivary glands</tissue>
    </source>
</reference>
<protein>
    <submittedName>
        <fullName evidence="2">Putative lipocalin-3 1</fullName>
    </submittedName>
</protein>
<feature type="chain" id="PRO_5001517884" evidence="1">
    <location>
        <begin position="17"/>
        <end position="196"/>
    </location>
</feature>
<evidence type="ECO:0000256" key="1">
    <source>
        <dbReference type="SAM" id="SignalP"/>
    </source>
</evidence>
<dbReference type="InterPro" id="IPR002970">
    <property type="entry name" value="Tick_his-bd"/>
</dbReference>
<feature type="signal peptide" evidence="1">
    <location>
        <begin position="1"/>
        <end position="16"/>
    </location>
</feature>
<evidence type="ECO:0000313" key="2">
    <source>
        <dbReference type="EMBL" id="JAC27269.1"/>
    </source>
</evidence>
<dbReference type="GO" id="GO:0043176">
    <property type="term" value="F:amine binding"/>
    <property type="evidence" value="ECO:0007669"/>
    <property type="project" value="InterPro"/>
</dbReference>
<dbReference type="Gene3D" id="2.40.128.20">
    <property type="match status" value="1"/>
</dbReference>
<dbReference type="GO" id="GO:0030682">
    <property type="term" value="P:symbiont-mediated perturbation of host defenses"/>
    <property type="evidence" value="ECO:0007669"/>
    <property type="project" value="InterPro"/>
</dbReference>